<accession>A0A8H7UQF9</accession>
<dbReference type="InterPro" id="IPR013088">
    <property type="entry name" value="Znf_NHR/GATA"/>
</dbReference>
<dbReference type="GO" id="GO:0008270">
    <property type="term" value="F:zinc ion binding"/>
    <property type="evidence" value="ECO:0007669"/>
    <property type="project" value="UniProtKB-KW"/>
</dbReference>
<feature type="compositionally biased region" description="Low complexity" evidence="5">
    <location>
        <begin position="114"/>
        <end position="144"/>
    </location>
</feature>
<evidence type="ECO:0000256" key="3">
    <source>
        <dbReference type="ARBA" id="ARBA00022833"/>
    </source>
</evidence>
<proteinExistence type="predicted"/>
<dbReference type="Pfam" id="PF00320">
    <property type="entry name" value="GATA"/>
    <property type="match status" value="1"/>
</dbReference>
<dbReference type="OrthoDB" id="2162994at2759"/>
<evidence type="ECO:0000256" key="4">
    <source>
        <dbReference type="PROSITE-ProRule" id="PRU00094"/>
    </source>
</evidence>
<evidence type="ECO:0000313" key="7">
    <source>
        <dbReference type="EMBL" id="KAG2190327.1"/>
    </source>
</evidence>
<dbReference type="PANTHER" id="PTHR45658">
    <property type="entry name" value="GATA TRANSCRIPTION FACTOR"/>
    <property type="match status" value="1"/>
</dbReference>
<feature type="compositionally biased region" description="Pro residues" evidence="5">
    <location>
        <begin position="145"/>
        <end position="158"/>
    </location>
</feature>
<dbReference type="AlphaFoldDB" id="A0A8H7UQF9"/>
<dbReference type="InterPro" id="IPR051140">
    <property type="entry name" value="GATA_TF"/>
</dbReference>
<dbReference type="InterPro" id="IPR000679">
    <property type="entry name" value="Znf_GATA"/>
</dbReference>
<dbReference type="GO" id="GO:0006355">
    <property type="term" value="P:regulation of DNA-templated transcription"/>
    <property type="evidence" value="ECO:0007669"/>
    <property type="project" value="InterPro"/>
</dbReference>
<evidence type="ECO:0000256" key="2">
    <source>
        <dbReference type="ARBA" id="ARBA00022771"/>
    </source>
</evidence>
<name>A0A8H7UQF9_9FUNG</name>
<feature type="non-terminal residue" evidence="7">
    <location>
        <position position="1"/>
    </location>
</feature>
<dbReference type="GO" id="GO:0043565">
    <property type="term" value="F:sequence-specific DNA binding"/>
    <property type="evidence" value="ECO:0007669"/>
    <property type="project" value="InterPro"/>
</dbReference>
<comment type="caution">
    <text evidence="7">The sequence shown here is derived from an EMBL/GenBank/DDBJ whole genome shotgun (WGS) entry which is preliminary data.</text>
</comment>
<evidence type="ECO:0000259" key="6">
    <source>
        <dbReference type="PROSITE" id="PS50114"/>
    </source>
</evidence>
<organism evidence="7 8">
    <name type="scientific">Mucor plumbeus</name>
    <dbReference type="NCBI Taxonomy" id="97098"/>
    <lineage>
        <taxon>Eukaryota</taxon>
        <taxon>Fungi</taxon>
        <taxon>Fungi incertae sedis</taxon>
        <taxon>Mucoromycota</taxon>
        <taxon>Mucoromycotina</taxon>
        <taxon>Mucoromycetes</taxon>
        <taxon>Mucorales</taxon>
        <taxon>Mucorineae</taxon>
        <taxon>Mucoraceae</taxon>
        <taxon>Mucor</taxon>
    </lineage>
</organism>
<evidence type="ECO:0000313" key="8">
    <source>
        <dbReference type="Proteomes" id="UP000650833"/>
    </source>
</evidence>
<evidence type="ECO:0000256" key="1">
    <source>
        <dbReference type="ARBA" id="ARBA00022723"/>
    </source>
</evidence>
<gene>
    <name evidence="7" type="ORF">INT46_006744</name>
</gene>
<feature type="compositionally biased region" description="Polar residues" evidence="5">
    <location>
        <begin position="173"/>
        <end position="187"/>
    </location>
</feature>
<dbReference type="SMART" id="SM00401">
    <property type="entry name" value="ZnF_GATA"/>
    <property type="match status" value="1"/>
</dbReference>
<feature type="region of interest" description="Disordered" evidence="5">
    <location>
        <begin position="110"/>
        <end position="187"/>
    </location>
</feature>
<dbReference type="CDD" id="cd00202">
    <property type="entry name" value="ZnF_GATA"/>
    <property type="match status" value="1"/>
</dbReference>
<dbReference type="PROSITE" id="PS50114">
    <property type="entry name" value="GATA_ZN_FINGER_2"/>
    <property type="match status" value="1"/>
</dbReference>
<dbReference type="SUPFAM" id="SSF57716">
    <property type="entry name" value="Glucocorticoid receptor-like (DNA-binding domain)"/>
    <property type="match status" value="1"/>
</dbReference>
<keyword evidence="1" id="KW-0479">Metal-binding</keyword>
<dbReference type="Proteomes" id="UP000650833">
    <property type="component" value="Unassembled WGS sequence"/>
</dbReference>
<evidence type="ECO:0000256" key="5">
    <source>
        <dbReference type="SAM" id="MobiDB-lite"/>
    </source>
</evidence>
<keyword evidence="8" id="KW-1185">Reference proteome</keyword>
<dbReference type="PROSITE" id="PS00344">
    <property type="entry name" value="GATA_ZN_FINGER_1"/>
    <property type="match status" value="1"/>
</dbReference>
<keyword evidence="2 4" id="KW-0863">Zinc-finger</keyword>
<keyword evidence="3" id="KW-0862">Zinc</keyword>
<dbReference type="Gene3D" id="3.30.50.10">
    <property type="entry name" value="Erythroid Transcription Factor GATA-1, subunit A"/>
    <property type="match status" value="1"/>
</dbReference>
<feature type="domain" description="GATA-type" evidence="6">
    <location>
        <begin position="312"/>
        <end position="347"/>
    </location>
</feature>
<protein>
    <recommendedName>
        <fullName evidence="6">GATA-type domain-containing protein</fullName>
    </recommendedName>
</protein>
<dbReference type="EMBL" id="JAEPRC010000994">
    <property type="protein sequence ID" value="KAG2190327.1"/>
    <property type="molecule type" value="Genomic_DNA"/>
</dbReference>
<reference evidence="7" key="1">
    <citation type="submission" date="2020-12" db="EMBL/GenBank/DDBJ databases">
        <title>Metabolic potential, ecology and presence of endohyphal bacteria is reflected in genomic diversity of Mucoromycotina.</title>
        <authorList>
            <person name="Muszewska A."/>
            <person name="Okrasinska A."/>
            <person name="Steczkiewicz K."/>
            <person name="Drgas O."/>
            <person name="Orlowska M."/>
            <person name="Perlinska-Lenart U."/>
            <person name="Aleksandrzak-Piekarczyk T."/>
            <person name="Szatraj K."/>
            <person name="Zielenkiewicz U."/>
            <person name="Pilsyk S."/>
            <person name="Malc E."/>
            <person name="Mieczkowski P."/>
            <person name="Kruszewska J.S."/>
            <person name="Biernat P."/>
            <person name="Pawlowska J."/>
        </authorList>
    </citation>
    <scope>NUCLEOTIDE SEQUENCE</scope>
    <source>
        <strain evidence="7">CBS 226.32</strain>
    </source>
</reference>
<sequence length="433" mass="49005">MDISKICIDTPETTYSASSFSTISTPSEHRDSLSQVNANNSIKNNKHTYQLQYQLQHQYLKSYGAREQYYQQEQPILEYSSSNHANQRNLASSSPSSYYTKPLSTLFNGPRPIAPQIISSSSTTTSLPSSYQQQQHQSSSKSFSLPPPPTPPPPPPPSSNHLPTIQPAPSSPIKHTQPLNTPDNDSNISMKHIIEQCTSIYQRIGKYRTDPLRESERNQIIDYVFFTAEDMLKSLNTLNDRFEENDINVTNLSIDSPSILNNNTRQMDFANEDDSAPPSGNESTMEEYKMIRQARNLQKNARPKYRRRSRTSMVGHRCHSCNTMDTPEWRRGPDGARTLCNACGLHYSKLLKKGSLTVQTHNYMIEAPPEGPQQQPRAIQFPIIQVNNIDKNAAMRSLPESSTTTKLSFSKYNASARIVEMDEEEEFVTDVDM</sequence>